<dbReference type="Gene3D" id="3.40.190.10">
    <property type="entry name" value="Periplasmic binding protein-like II"/>
    <property type="match status" value="2"/>
</dbReference>
<dbReference type="RefSeq" id="WP_182607689.1">
    <property type="nucleotide sequence ID" value="NZ_VKHT01000842.1"/>
</dbReference>
<dbReference type="GO" id="GO:0030976">
    <property type="term" value="F:thiamine pyrophosphate binding"/>
    <property type="evidence" value="ECO:0007669"/>
    <property type="project" value="TreeGrafter"/>
</dbReference>
<dbReference type="Pfam" id="PF13343">
    <property type="entry name" value="SBP_bac_6"/>
    <property type="match status" value="1"/>
</dbReference>
<feature type="signal peptide" evidence="2">
    <location>
        <begin position="1"/>
        <end position="18"/>
    </location>
</feature>
<evidence type="ECO:0000313" key="3">
    <source>
        <dbReference type="EMBL" id="MBB0246338.1"/>
    </source>
</evidence>
<reference evidence="4" key="1">
    <citation type="submission" date="2019-10" db="EMBL/GenBank/DDBJ databases">
        <title>Streptomyces sp. nov., a novel actinobacterium isolated from alkaline environment.</title>
        <authorList>
            <person name="Golinska P."/>
        </authorList>
    </citation>
    <scope>NUCLEOTIDE SEQUENCE [LARGE SCALE GENOMIC DNA]</scope>
    <source>
        <strain evidence="4">DSM 42118</strain>
    </source>
</reference>
<accession>A0A7W3TGD0</accession>
<keyword evidence="1 2" id="KW-0732">Signal</keyword>
<evidence type="ECO:0000313" key="4">
    <source>
        <dbReference type="Proteomes" id="UP000538929"/>
    </source>
</evidence>
<sequence length="373" mass="40149">MLLAAALTALPLLTACGAAPEEDAEAGAGTAATATSLADFGDMDALVEAAEAEGRLNVIALPHDWANYGELIARFQELYDIEVDEEDPSASSAEELEAIRSRRGQDRAPDVVDIGASFAFGAAEEGLFAPYRVRGWDDIPDNQKDADGLWFHDYGGFVSIGCDAATVGTCPRTFEDLRKPEYRNMVALNGNPTMSGSAIAAVQAAAQANGGSLDDVQPGIDFFAELREEGNFIPVEATPATIEKGETPITIDWDYLNAGYADQLDGSGVEWTTVVPTDGVYAQYYVQAINKDAPNPAAARLWMEFLYGEEGQNLWLKGYARPVLLPAMERDGTADAEFLAKLPPVTVEPEFPTPEQLEAARDTVNENWERALS</sequence>
<dbReference type="PANTHER" id="PTHR30006">
    <property type="entry name" value="THIAMINE-BINDING PERIPLASMIC PROTEIN-RELATED"/>
    <property type="match status" value="1"/>
</dbReference>
<dbReference type="SUPFAM" id="SSF53850">
    <property type="entry name" value="Periplasmic binding protein-like II"/>
    <property type="match status" value="1"/>
</dbReference>
<evidence type="ECO:0000256" key="1">
    <source>
        <dbReference type="ARBA" id="ARBA00022729"/>
    </source>
</evidence>
<dbReference type="GO" id="GO:0015888">
    <property type="term" value="P:thiamine transport"/>
    <property type="evidence" value="ECO:0007669"/>
    <property type="project" value="TreeGrafter"/>
</dbReference>
<proteinExistence type="predicted"/>
<feature type="chain" id="PRO_5031439284" evidence="2">
    <location>
        <begin position="19"/>
        <end position="373"/>
    </location>
</feature>
<dbReference type="GO" id="GO:0030288">
    <property type="term" value="C:outer membrane-bounded periplasmic space"/>
    <property type="evidence" value="ECO:0007669"/>
    <property type="project" value="TreeGrafter"/>
</dbReference>
<evidence type="ECO:0000256" key="2">
    <source>
        <dbReference type="SAM" id="SignalP"/>
    </source>
</evidence>
<organism evidence="3 4">
    <name type="scientific">Streptomyces alkaliphilus</name>
    <dbReference type="NCBI Taxonomy" id="1472722"/>
    <lineage>
        <taxon>Bacteria</taxon>
        <taxon>Bacillati</taxon>
        <taxon>Actinomycetota</taxon>
        <taxon>Actinomycetes</taxon>
        <taxon>Kitasatosporales</taxon>
        <taxon>Streptomycetaceae</taxon>
        <taxon>Streptomyces</taxon>
    </lineage>
</organism>
<keyword evidence="4" id="KW-1185">Reference proteome</keyword>
<dbReference type="GO" id="GO:0030975">
    <property type="term" value="F:thiamine binding"/>
    <property type="evidence" value="ECO:0007669"/>
    <property type="project" value="TreeGrafter"/>
</dbReference>
<dbReference type="AlphaFoldDB" id="A0A7W3TGD0"/>
<dbReference type="Proteomes" id="UP000538929">
    <property type="component" value="Unassembled WGS sequence"/>
</dbReference>
<dbReference type="EMBL" id="VKHT01000842">
    <property type="protein sequence ID" value="MBB0246338.1"/>
    <property type="molecule type" value="Genomic_DNA"/>
</dbReference>
<gene>
    <name evidence="3" type="ORF">FNQ90_20040</name>
</gene>
<dbReference type="PANTHER" id="PTHR30006:SF2">
    <property type="entry name" value="ABC TRANSPORTER SUBSTRATE-BINDING PROTEIN"/>
    <property type="match status" value="1"/>
</dbReference>
<name>A0A7W3TGD0_9ACTN</name>
<protein>
    <submittedName>
        <fullName evidence="3">Extracellular solute-binding protein</fullName>
    </submittedName>
</protein>
<comment type="caution">
    <text evidence="3">The sequence shown here is derived from an EMBL/GenBank/DDBJ whole genome shotgun (WGS) entry which is preliminary data.</text>
</comment>